<gene>
    <name evidence="4" type="ORF">UFOVP1078_33</name>
    <name evidence="5" type="ORF">UFOVP1317_23</name>
    <name evidence="6" type="ORF">UFOVP1429_18</name>
    <name evidence="1" type="ORF">UFOVP289_44</name>
    <name evidence="2" type="ORF">UFOVP547_3</name>
    <name evidence="3" type="ORF">UFOVP900_3</name>
</gene>
<proteinExistence type="predicted"/>
<evidence type="ECO:0000313" key="1">
    <source>
        <dbReference type="EMBL" id="CAB4135512.1"/>
    </source>
</evidence>
<protein>
    <submittedName>
        <fullName evidence="6">Uncharacterized protein</fullName>
    </submittedName>
</protein>
<dbReference type="EMBL" id="LR796302">
    <property type="protein sequence ID" value="CAB4135512.1"/>
    <property type="molecule type" value="Genomic_DNA"/>
</dbReference>
<dbReference type="EMBL" id="LR796533">
    <property type="protein sequence ID" value="CAB4149816.1"/>
    <property type="molecule type" value="Genomic_DNA"/>
</dbReference>
<dbReference type="EMBL" id="LR797261">
    <property type="protein sequence ID" value="CAB4197645.1"/>
    <property type="molecule type" value="Genomic_DNA"/>
</dbReference>
<name>A0A6J5S9Z7_9CAUD</name>
<dbReference type="EMBL" id="LR797044">
    <property type="protein sequence ID" value="CAB4182956.1"/>
    <property type="molecule type" value="Genomic_DNA"/>
</dbReference>
<evidence type="ECO:0000313" key="4">
    <source>
        <dbReference type="EMBL" id="CAB4182956.1"/>
    </source>
</evidence>
<dbReference type="EMBL" id="LR797373">
    <property type="protein sequence ID" value="CAB4210456.1"/>
    <property type="molecule type" value="Genomic_DNA"/>
</dbReference>
<evidence type="ECO:0000313" key="6">
    <source>
        <dbReference type="EMBL" id="CAB4210456.1"/>
    </source>
</evidence>
<evidence type="ECO:0000313" key="3">
    <source>
        <dbReference type="EMBL" id="CAB4169744.1"/>
    </source>
</evidence>
<organism evidence="6">
    <name type="scientific">uncultured Caudovirales phage</name>
    <dbReference type="NCBI Taxonomy" id="2100421"/>
    <lineage>
        <taxon>Viruses</taxon>
        <taxon>Duplodnaviria</taxon>
        <taxon>Heunggongvirae</taxon>
        <taxon>Uroviricota</taxon>
        <taxon>Caudoviricetes</taxon>
        <taxon>Peduoviridae</taxon>
        <taxon>Maltschvirus</taxon>
        <taxon>Maltschvirus maltsch</taxon>
    </lineage>
</organism>
<evidence type="ECO:0000313" key="2">
    <source>
        <dbReference type="EMBL" id="CAB4149816.1"/>
    </source>
</evidence>
<evidence type="ECO:0000313" key="5">
    <source>
        <dbReference type="EMBL" id="CAB4197645.1"/>
    </source>
</evidence>
<accession>A0A6J5S9Z7</accession>
<sequence length="155" mass="17080">MSVIHESLLYDAATNSLASDASSDNCWTKMVTASFANSEHHAFAKELKEVEKLIKSEYKISSMPSPWRSAKSIVLSALKATISLTGINGEILGKSHIQTKLKHLKTPADVNLFKKVQACCLVVINNIKKLTPAERESVQAHLETMKDELHSCSIE</sequence>
<dbReference type="EMBL" id="LR796855">
    <property type="protein sequence ID" value="CAB4169744.1"/>
    <property type="molecule type" value="Genomic_DNA"/>
</dbReference>
<reference evidence="6" key="1">
    <citation type="submission" date="2020-05" db="EMBL/GenBank/DDBJ databases">
        <authorList>
            <person name="Chiriac C."/>
            <person name="Salcher M."/>
            <person name="Ghai R."/>
            <person name="Kavagutti S V."/>
        </authorList>
    </citation>
    <scope>NUCLEOTIDE SEQUENCE</scope>
</reference>